<dbReference type="OrthoDB" id="5406017at2"/>
<dbReference type="PANTHER" id="PTHR42714">
    <property type="entry name" value="TRNA MODIFICATION GTPASE GTPBP3"/>
    <property type="match status" value="1"/>
</dbReference>
<dbReference type="Proteomes" id="UP000199496">
    <property type="component" value="Unassembled WGS sequence"/>
</dbReference>
<dbReference type="PANTHER" id="PTHR42714:SF7">
    <property type="entry name" value="G DOMAIN-CONTAINING PROTEIN"/>
    <property type="match status" value="1"/>
</dbReference>
<sequence length="462" mass="51098">MTSILQVAVVGHTNTGKTSLLRTLSRDTEFGEVRDAPATTRHVEGTQLLVDGTPLVALYDTPGLEDAPSIMDWLEENSGGRHLGTDDLEQFLQSPDAAGRFDQESKVLRQLRAAHVGLYVIDAREPVLGKYRDELAVLGLCARPLLPVLNFVAGPHNRAEEWREALSRLGLHAVITFDSVVYDLQGELRLHEKLRSLLDPWRETLDRLMQAREREAHWLRQAAMDTVADMLIDVAACVMVVAGSDREETRRATDILQDRVREREQACVDALLNLFRFRPRDYLGERLPLEDGQWGLDLFTPEALRHHGLRTGEGAAVGGAVGMAVDVMALGTTLGAGTATGAAAGALLGNTLNLGRRLIQRARGRRELRVNTSTLRLLALRQRQLVEALMHRGHGAEQALQLDHPADETWRKGALPGPIRKARLHPEWSRLNPQAQAVESRSRSQTLTQLAQVLNGQDAPES</sequence>
<dbReference type="STRING" id="867345.SAMN05421693_1157"/>
<name>A0A1H9CUX7_9GAMM</name>
<dbReference type="AlphaFoldDB" id="A0A1H9CUX7"/>
<dbReference type="EMBL" id="FOFO01000015">
    <property type="protein sequence ID" value="SEQ04378.1"/>
    <property type="molecule type" value="Genomic_DNA"/>
</dbReference>
<dbReference type="Pfam" id="PF01926">
    <property type="entry name" value="MMR_HSR1"/>
    <property type="match status" value="1"/>
</dbReference>
<organism evidence="2 3">
    <name type="scientific">Ectothiorhodospira magna</name>
    <dbReference type="NCBI Taxonomy" id="867345"/>
    <lineage>
        <taxon>Bacteria</taxon>
        <taxon>Pseudomonadati</taxon>
        <taxon>Pseudomonadota</taxon>
        <taxon>Gammaproteobacteria</taxon>
        <taxon>Chromatiales</taxon>
        <taxon>Ectothiorhodospiraceae</taxon>
        <taxon>Ectothiorhodospira</taxon>
    </lineage>
</organism>
<dbReference type="GO" id="GO:0005829">
    <property type="term" value="C:cytosol"/>
    <property type="evidence" value="ECO:0007669"/>
    <property type="project" value="TreeGrafter"/>
</dbReference>
<dbReference type="GO" id="GO:0002098">
    <property type="term" value="P:tRNA wobble uridine modification"/>
    <property type="evidence" value="ECO:0007669"/>
    <property type="project" value="TreeGrafter"/>
</dbReference>
<dbReference type="Pfam" id="PF11981">
    <property type="entry name" value="DUF3482"/>
    <property type="match status" value="1"/>
</dbReference>
<dbReference type="InterPro" id="IPR027417">
    <property type="entry name" value="P-loop_NTPase"/>
</dbReference>
<dbReference type="InterPro" id="IPR021871">
    <property type="entry name" value="DUF3482"/>
</dbReference>
<dbReference type="RefSeq" id="WP_090206611.1">
    <property type="nucleotide sequence ID" value="NZ_FOFO01000015.1"/>
</dbReference>
<protein>
    <submittedName>
        <fullName evidence="2">Small GTP-binding protein domain-containing protein</fullName>
    </submittedName>
</protein>
<feature type="domain" description="G" evidence="1">
    <location>
        <begin position="6"/>
        <end position="125"/>
    </location>
</feature>
<proteinExistence type="predicted"/>
<dbReference type="CDD" id="cd00882">
    <property type="entry name" value="Ras_like_GTPase"/>
    <property type="match status" value="1"/>
</dbReference>
<evidence type="ECO:0000259" key="1">
    <source>
        <dbReference type="Pfam" id="PF01926"/>
    </source>
</evidence>
<evidence type="ECO:0000313" key="3">
    <source>
        <dbReference type="Proteomes" id="UP000199496"/>
    </source>
</evidence>
<dbReference type="GO" id="GO:0030488">
    <property type="term" value="P:tRNA methylation"/>
    <property type="evidence" value="ECO:0007669"/>
    <property type="project" value="TreeGrafter"/>
</dbReference>
<dbReference type="GO" id="GO:0005525">
    <property type="term" value="F:GTP binding"/>
    <property type="evidence" value="ECO:0007669"/>
    <property type="project" value="InterPro"/>
</dbReference>
<dbReference type="Gene3D" id="3.40.50.300">
    <property type="entry name" value="P-loop containing nucleotide triphosphate hydrolases"/>
    <property type="match status" value="1"/>
</dbReference>
<keyword evidence="3" id="KW-1185">Reference proteome</keyword>
<dbReference type="SUPFAM" id="SSF52540">
    <property type="entry name" value="P-loop containing nucleoside triphosphate hydrolases"/>
    <property type="match status" value="1"/>
</dbReference>
<evidence type="ECO:0000313" key="2">
    <source>
        <dbReference type="EMBL" id="SEQ04378.1"/>
    </source>
</evidence>
<dbReference type="InterPro" id="IPR006073">
    <property type="entry name" value="GTP-bd"/>
</dbReference>
<gene>
    <name evidence="2" type="ORF">SAMN05421693_1157</name>
</gene>
<reference evidence="2 3" key="1">
    <citation type="submission" date="2016-10" db="EMBL/GenBank/DDBJ databases">
        <authorList>
            <person name="de Groot N.N."/>
        </authorList>
    </citation>
    <scope>NUCLEOTIDE SEQUENCE [LARGE SCALE GENOMIC DNA]</scope>
    <source>
        <strain evidence="2 3">B7-7</strain>
    </source>
</reference>
<accession>A0A1H9CUX7</accession>